<dbReference type="InterPro" id="IPR013785">
    <property type="entry name" value="Aldolase_TIM"/>
</dbReference>
<dbReference type="SUPFAM" id="SSF51569">
    <property type="entry name" value="Aldolase"/>
    <property type="match status" value="1"/>
</dbReference>
<dbReference type="PANTHER" id="PTHR46911:SF1">
    <property type="entry name" value="2-ISOPROPYLMALATE SYNTHASE"/>
    <property type="match status" value="1"/>
</dbReference>
<dbReference type="Pfam" id="PF22615">
    <property type="entry name" value="IPMS_D2"/>
    <property type="match status" value="1"/>
</dbReference>
<evidence type="ECO:0000256" key="8">
    <source>
        <dbReference type="ARBA" id="ARBA00022723"/>
    </source>
</evidence>
<keyword evidence="6" id="KW-0028">Amino-acid biosynthesis</keyword>
<protein>
    <recommendedName>
        <fullName evidence="4">2-isopropylmalate synthase</fullName>
        <ecNumber evidence="4">2.3.3.13</ecNumber>
    </recommendedName>
</protein>
<dbReference type="InterPro" id="IPR002034">
    <property type="entry name" value="AIPM/Hcit_synth_CS"/>
</dbReference>
<evidence type="ECO:0000256" key="9">
    <source>
        <dbReference type="ARBA" id="ARBA00023304"/>
    </source>
</evidence>
<feature type="compositionally biased region" description="Low complexity" evidence="11">
    <location>
        <begin position="418"/>
        <end position="428"/>
    </location>
</feature>
<evidence type="ECO:0000313" key="13">
    <source>
        <dbReference type="EMBL" id="CCH72208.1"/>
    </source>
</evidence>
<comment type="caution">
    <text evidence="13">The sequence shown here is derived from an EMBL/GenBank/DDBJ whole genome shotgun (WGS) entry which is preliminary data.</text>
</comment>
<dbReference type="PROSITE" id="PS50991">
    <property type="entry name" value="PYR_CT"/>
    <property type="match status" value="1"/>
</dbReference>
<dbReference type="NCBIfam" id="NF002991">
    <property type="entry name" value="PRK03739.1"/>
    <property type="match status" value="1"/>
</dbReference>
<dbReference type="GO" id="GO:0046872">
    <property type="term" value="F:metal ion binding"/>
    <property type="evidence" value="ECO:0007669"/>
    <property type="project" value="UniProtKB-KW"/>
</dbReference>
<evidence type="ECO:0000256" key="10">
    <source>
        <dbReference type="RuleBase" id="RU003523"/>
    </source>
</evidence>
<dbReference type="Pfam" id="PF00682">
    <property type="entry name" value="HMGL-like"/>
    <property type="match status" value="1"/>
</dbReference>
<dbReference type="CDD" id="cd07942">
    <property type="entry name" value="DRE_TIM_LeuA"/>
    <property type="match status" value="1"/>
</dbReference>
<keyword evidence="14" id="KW-1185">Reference proteome</keyword>
<proteinExistence type="inferred from homology"/>
<dbReference type="FunFam" id="3.20.20.70:FF:000045">
    <property type="entry name" value="2-isopropylmalate synthase"/>
    <property type="match status" value="1"/>
</dbReference>
<feature type="compositionally biased region" description="Basic residues" evidence="11">
    <location>
        <begin position="503"/>
        <end position="534"/>
    </location>
</feature>
<evidence type="ECO:0000256" key="3">
    <source>
        <dbReference type="ARBA" id="ARBA00009767"/>
    </source>
</evidence>
<dbReference type="PROSITE" id="PS00815">
    <property type="entry name" value="AIPM_HOMOCIT_SYNTH_1"/>
    <property type="match status" value="1"/>
</dbReference>
<organism evidence="13 14">
    <name type="scientific">Nostocoides australiense Ben110</name>
    <dbReference type="NCBI Taxonomy" id="1193182"/>
    <lineage>
        <taxon>Bacteria</taxon>
        <taxon>Bacillati</taxon>
        <taxon>Actinomycetota</taxon>
        <taxon>Actinomycetes</taxon>
        <taxon>Micrococcales</taxon>
        <taxon>Intrasporangiaceae</taxon>
        <taxon>Nostocoides</taxon>
    </lineage>
</organism>
<dbReference type="EMBL" id="CAJA01000051">
    <property type="protein sequence ID" value="CCH72208.1"/>
    <property type="molecule type" value="Genomic_DNA"/>
</dbReference>
<name>W6JSU5_9MICO</name>
<comment type="pathway">
    <text evidence="2">Amino-acid biosynthesis; L-leucine biosynthesis; L-leucine from 3-methyl-2-oxobutanoate: step 1/4.</text>
</comment>
<comment type="similarity">
    <text evidence="3">Belongs to the alpha-IPM synthase/homocitrate synthase family. LeuA type 2 subfamily.</text>
</comment>
<dbReference type="InterPro" id="IPR000891">
    <property type="entry name" value="PYR_CT"/>
</dbReference>
<keyword evidence="5" id="KW-0432">Leucine biosynthesis</keyword>
<keyword evidence="13" id="KW-0012">Acyltransferase</keyword>
<reference evidence="13 14" key="1">
    <citation type="journal article" date="2013" name="ISME J.">
        <title>A metabolic model for members of the genus Tetrasphaera involved in enhanced biological phosphorus removal.</title>
        <authorList>
            <person name="Kristiansen R."/>
            <person name="Nguyen H.T.T."/>
            <person name="Saunders A.M."/>
            <person name="Nielsen J.L."/>
            <person name="Wimmer R."/>
            <person name="Le V.Q."/>
            <person name="McIlroy S.J."/>
            <person name="Petrovski S."/>
            <person name="Seviour R.J."/>
            <person name="Calteau A."/>
            <person name="Nielsen K.L."/>
            <person name="Nielsen P.H."/>
        </authorList>
    </citation>
    <scope>NUCLEOTIDE SEQUENCE [LARGE SCALE GENOMIC DNA]</scope>
    <source>
        <strain evidence="13 14">Ben110</strain>
    </source>
</reference>
<evidence type="ECO:0000256" key="1">
    <source>
        <dbReference type="ARBA" id="ARBA00000064"/>
    </source>
</evidence>
<accession>W6JSU5</accession>
<evidence type="ECO:0000259" key="12">
    <source>
        <dbReference type="PROSITE" id="PS50991"/>
    </source>
</evidence>
<evidence type="ECO:0000256" key="7">
    <source>
        <dbReference type="ARBA" id="ARBA00022679"/>
    </source>
</evidence>
<sequence length="612" mass="69343">MIHPQHPTPMPFTKYLPFQQQIQVELPDRTWPDKVMTQAPRWCAVDLRDGNQALIDPMDAERKLRMFKLLVKMGYKEIEVGFPSASQTDFDFVRELIEGGHIPDDVTIQVLTQCRDHLIERTYDAIRGSKQAIVHFYNSTSVLQRRVVFGMSKEGIIDIALQGARLCRKLEETIPETTVYYEYSPESYTGTELEFAVEICNAVIEVIDPTPDHKMIVNLPATVEMATPNVYADSIEWMVRHLDRRDSVVVSLHPHNDRGEGVAAAELGYLAGADRIEGCLFGNGERTGNVCLVTLGMNLYSQGIDPQIDFSDMADIRRTVEHCNQLPVHERHPWGGDLVYTAFSGSHQDAIKKGFEDMDKRAGAAGTDVNGIDWGVPYLPIDPHDIGRSYEAVVQPVRQGRRVLPAEVRARPRPAAPAPGRVQPGGAAAHRRRGRRADGGGDLGDVRRRIPPLRQPADPLGPLLPGPLDPHEHRRRRRPHRVGHPRQWRRGAHLRQRQWPDRRLHRRHVRPRRRRPGARLPRARAVGRWRRPGRGIRGMRCGRTGPVGRRPPRVHRQGLVARDHVRSQPGRTRSGRQEGRTRRLPSRRRALTASGSRVWRHRLDGATLAGMA</sequence>
<dbReference type="STRING" id="1193182.BN11_1440012"/>
<dbReference type="GO" id="GO:0009098">
    <property type="term" value="P:L-leucine biosynthetic process"/>
    <property type="evidence" value="ECO:0007669"/>
    <property type="project" value="UniProtKB-KW"/>
</dbReference>
<dbReference type="GO" id="GO:0003852">
    <property type="term" value="F:2-isopropylmalate synthase activity"/>
    <property type="evidence" value="ECO:0007669"/>
    <property type="project" value="UniProtKB-EC"/>
</dbReference>
<evidence type="ECO:0000256" key="6">
    <source>
        <dbReference type="ARBA" id="ARBA00022605"/>
    </source>
</evidence>
<dbReference type="InterPro" id="IPR039371">
    <property type="entry name" value="LeuA_N_DRE-TIM"/>
</dbReference>
<gene>
    <name evidence="13" type="ORF">BN11_1440012</name>
</gene>
<evidence type="ECO:0000256" key="5">
    <source>
        <dbReference type="ARBA" id="ARBA00022430"/>
    </source>
</evidence>
<feature type="compositionally biased region" description="Basic residues" evidence="11">
    <location>
        <begin position="473"/>
        <end position="496"/>
    </location>
</feature>
<feature type="domain" description="Pyruvate carboxyltransferase" evidence="12">
    <location>
        <begin position="40"/>
        <end position="314"/>
    </location>
</feature>
<feature type="compositionally biased region" description="Basic and acidic residues" evidence="11">
    <location>
        <begin position="436"/>
        <end position="448"/>
    </location>
</feature>
<evidence type="ECO:0000313" key="14">
    <source>
        <dbReference type="Proteomes" id="UP000035763"/>
    </source>
</evidence>
<dbReference type="PROSITE" id="PS00816">
    <property type="entry name" value="AIPM_HOMOCIT_SYNTH_2"/>
    <property type="match status" value="1"/>
</dbReference>
<keyword evidence="9" id="KW-0100">Branched-chain amino acid biosynthesis</keyword>
<feature type="region of interest" description="Disordered" evidence="11">
    <location>
        <begin position="408"/>
        <end position="593"/>
    </location>
</feature>
<evidence type="ECO:0000256" key="2">
    <source>
        <dbReference type="ARBA" id="ARBA00004689"/>
    </source>
</evidence>
<dbReference type="PANTHER" id="PTHR46911">
    <property type="match status" value="1"/>
</dbReference>
<dbReference type="Proteomes" id="UP000035763">
    <property type="component" value="Unassembled WGS sequence"/>
</dbReference>
<dbReference type="EC" id="2.3.3.13" evidence="4"/>
<evidence type="ECO:0000256" key="11">
    <source>
        <dbReference type="SAM" id="MobiDB-lite"/>
    </source>
</evidence>
<evidence type="ECO:0000256" key="4">
    <source>
        <dbReference type="ARBA" id="ARBA00012973"/>
    </source>
</evidence>
<keyword evidence="8" id="KW-0479">Metal-binding</keyword>
<dbReference type="InterPro" id="IPR054692">
    <property type="entry name" value="LeuA-like_post-cat"/>
</dbReference>
<feature type="compositionally biased region" description="Low complexity" evidence="11">
    <location>
        <begin position="538"/>
        <end position="548"/>
    </location>
</feature>
<comment type="catalytic activity">
    <reaction evidence="1">
        <text>3-methyl-2-oxobutanoate + acetyl-CoA + H2O = (2S)-2-isopropylmalate + CoA + H(+)</text>
        <dbReference type="Rhea" id="RHEA:21524"/>
        <dbReference type="ChEBI" id="CHEBI:1178"/>
        <dbReference type="ChEBI" id="CHEBI:11851"/>
        <dbReference type="ChEBI" id="CHEBI:15377"/>
        <dbReference type="ChEBI" id="CHEBI:15378"/>
        <dbReference type="ChEBI" id="CHEBI:57287"/>
        <dbReference type="ChEBI" id="CHEBI:57288"/>
        <dbReference type="EC" id="2.3.3.13"/>
    </reaction>
</comment>
<dbReference type="AlphaFoldDB" id="W6JSU5"/>
<dbReference type="Gene3D" id="3.20.20.70">
    <property type="entry name" value="Aldolase class I"/>
    <property type="match status" value="1"/>
</dbReference>
<keyword evidence="7 10" id="KW-0808">Transferase</keyword>